<dbReference type="EMBL" id="BGZK01000143">
    <property type="protein sequence ID" value="GBP22784.1"/>
    <property type="molecule type" value="Genomic_DNA"/>
</dbReference>
<dbReference type="AlphaFoldDB" id="A0A4C1UA68"/>
<evidence type="ECO:0000313" key="3">
    <source>
        <dbReference type="Proteomes" id="UP000299102"/>
    </source>
</evidence>
<sequence>MLLCSVQRQVQRHDHEQAQAWRERALHVRRCSRLRVHPRAATALVGVSAPFTVGAPLTLTLLTKEDKNFVASAKTFFEYVFYCEGDVRKAMEIAAQAQKVETNLDWWWNFSLAKCYNVLRMHRNAEDCLRQALKQNKHIGIYLRLTAMYVALNQPLAALETCKHGLVAFPEDTSLTLEKARILDEMGNTPLAVNEYRKVAVYDATNVEAVASIAMYNFYNDQPEIAMRYYSTWQERDAPTQALLKFALFRLVLMGLAECMCTAIPCLLRQRFRHFVYGILRKFHIKKLSHVTISTWPENRPSDLAYLLHRADIDLIKTPFWRRVSRARSCTTTWVCAVCTVANGTSRCPAFGKRCSTPPTPRHEPTSGLTLHMLPYSTCSKYILLLPVHRRFAPSAALPTDESGAAFGPCGGRERPARTRYPNRTHKAANHK</sequence>
<dbReference type="Gene3D" id="1.25.40.10">
    <property type="entry name" value="Tetratricopeptide repeat domain"/>
    <property type="match status" value="1"/>
</dbReference>
<dbReference type="InterPro" id="IPR028796">
    <property type="entry name" value="BBS8"/>
</dbReference>
<dbReference type="PANTHER" id="PTHR44177:SF1">
    <property type="entry name" value="TETRATRICOPEPTIDE REPEAT PROTEIN 8"/>
    <property type="match status" value="1"/>
</dbReference>
<feature type="compositionally biased region" description="Basic residues" evidence="1">
    <location>
        <begin position="421"/>
        <end position="432"/>
    </location>
</feature>
<name>A0A4C1UA68_EUMVA</name>
<dbReference type="Proteomes" id="UP000299102">
    <property type="component" value="Unassembled WGS sequence"/>
</dbReference>
<gene>
    <name evidence="2" type="primary">Ttc8</name>
    <name evidence="2" type="ORF">EVAR_13575_1</name>
</gene>
<dbReference type="STRING" id="151549.A0A4C1UA68"/>
<protein>
    <submittedName>
        <fullName evidence="2">Tetratricopeptide repeat protein 8</fullName>
    </submittedName>
</protein>
<dbReference type="GO" id="GO:0097730">
    <property type="term" value="C:non-motile cilium"/>
    <property type="evidence" value="ECO:0007669"/>
    <property type="project" value="TreeGrafter"/>
</dbReference>
<keyword evidence="3" id="KW-1185">Reference proteome</keyword>
<evidence type="ECO:0000313" key="2">
    <source>
        <dbReference type="EMBL" id="GBP22784.1"/>
    </source>
</evidence>
<dbReference type="GO" id="GO:0034464">
    <property type="term" value="C:BBSome"/>
    <property type="evidence" value="ECO:0007669"/>
    <property type="project" value="InterPro"/>
</dbReference>
<reference evidence="2 3" key="1">
    <citation type="journal article" date="2019" name="Commun. Biol.">
        <title>The bagworm genome reveals a unique fibroin gene that provides high tensile strength.</title>
        <authorList>
            <person name="Kono N."/>
            <person name="Nakamura H."/>
            <person name="Ohtoshi R."/>
            <person name="Tomita M."/>
            <person name="Numata K."/>
            <person name="Arakawa K."/>
        </authorList>
    </citation>
    <scope>NUCLEOTIDE SEQUENCE [LARGE SCALE GENOMIC DNA]</scope>
</reference>
<accession>A0A4C1UA68</accession>
<dbReference type="PANTHER" id="PTHR44177">
    <property type="entry name" value="TETRATRICOPEPTIDE REPEAT PROTEIN 8"/>
    <property type="match status" value="1"/>
</dbReference>
<dbReference type="InterPro" id="IPR011990">
    <property type="entry name" value="TPR-like_helical_dom_sf"/>
</dbReference>
<proteinExistence type="predicted"/>
<dbReference type="GO" id="GO:0036064">
    <property type="term" value="C:ciliary basal body"/>
    <property type="evidence" value="ECO:0007669"/>
    <property type="project" value="TreeGrafter"/>
</dbReference>
<dbReference type="SUPFAM" id="SSF48452">
    <property type="entry name" value="TPR-like"/>
    <property type="match status" value="1"/>
</dbReference>
<comment type="caution">
    <text evidence="2">The sequence shown here is derived from an EMBL/GenBank/DDBJ whole genome shotgun (WGS) entry which is preliminary data.</text>
</comment>
<dbReference type="OrthoDB" id="421121at2759"/>
<feature type="region of interest" description="Disordered" evidence="1">
    <location>
        <begin position="404"/>
        <end position="432"/>
    </location>
</feature>
<dbReference type="GO" id="GO:1905515">
    <property type="term" value="P:non-motile cilium assembly"/>
    <property type="evidence" value="ECO:0007669"/>
    <property type="project" value="InterPro"/>
</dbReference>
<evidence type="ECO:0000256" key="1">
    <source>
        <dbReference type="SAM" id="MobiDB-lite"/>
    </source>
</evidence>
<organism evidence="2 3">
    <name type="scientific">Eumeta variegata</name>
    <name type="common">Bagworm moth</name>
    <name type="synonym">Eumeta japonica</name>
    <dbReference type="NCBI Taxonomy" id="151549"/>
    <lineage>
        <taxon>Eukaryota</taxon>
        <taxon>Metazoa</taxon>
        <taxon>Ecdysozoa</taxon>
        <taxon>Arthropoda</taxon>
        <taxon>Hexapoda</taxon>
        <taxon>Insecta</taxon>
        <taxon>Pterygota</taxon>
        <taxon>Neoptera</taxon>
        <taxon>Endopterygota</taxon>
        <taxon>Lepidoptera</taxon>
        <taxon>Glossata</taxon>
        <taxon>Ditrysia</taxon>
        <taxon>Tineoidea</taxon>
        <taxon>Psychidae</taxon>
        <taxon>Oiketicinae</taxon>
        <taxon>Eumeta</taxon>
    </lineage>
</organism>